<keyword evidence="2" id="KW-0812">Transmembrane</keyword>
<dbReference type="EMBL" id="JAADJT010000005">
    <property type="protein sequence ID" value="NGZ84938.1"/>
    <property type="molecule type" value="Genomic_DNA"/>
</dbReference>
<proteinExistence type="predicted"/>
<evidence type="ECO:0000313" key="3">
    <source>
        <dbReference type="EMBL" id="NGZ84938.1"/>
    </source>
</evidence>
<keyword evidence="2" id="KW-1133">Transmembrane helix</keyword>
<feature type="region of interest" description="Disordered" evidence="1">
    <location>
        <begin position="1"/>
        <end position="42"/>
    </location>
</feature>
<organism evidence="3 4">
    <name type="scientific">Duganella aceris</name>
    <dbReference type="NCBI Taxonomy" id="2703883"/>
    <lineage>
        <taxon>Bacteria</taxon>
        <taxon>Pseudomonadati</taxon>
        <taxon>Pseudomonadota</taxon>
        <taxon>Betaproteobacteria</taxon>
        <taxon>Burkholderiales</taxon>
        <taxon>Oxalobacteraceae</taxon>
        <taxon>Telluria group</taxon>
        <taxon>Duganella</taxon>
    </lineage>
</organism>
<keyword evidence="4" id="KW-1185">Reference proteome</keyword>
<evidence type="ECO:0000256" key="1">
    <source>
        <dbReference type="SAM" id="MobiDB-lite"/>
    </source>
</evidence>
<reference evidence="3 4" key="1">
    <citation type="submission" date="2020-01" db="EMBL/GenBank/DDBJ databases">
        <authorList>
            <person name="Lee S.D."/>
        </authorList>
    </citation>
    <scope>NUCLEOTIDE SEQUENCE [LARGE SCALE GENOMIC DNA]</scope>
    <source>
        <strain evidence="3 4">SAP-35</strain>
    </source>
</reference>
<name>A0ABX0FK87_9BURK</name>
<feature type="compositionally biased region" description="Low complexity" evidence="1">
    <location>
        <begin position="167"/>
        <end position="180"/>
    </location>
</feature>
<dbReference type="RefSeq" id="WP_166102827.1">
    <property type="nucleotide sequence ID" value="NZ_JAADJT010000005.1"/>
</dbReference>
<comment type="caution">
    <text evidence="3">The sequence shown here is derived from an EMBL/GenBank/DDBJ whole genome shotgun (WGS) entry which is preliminary data.</text>
</comment>
<reference evidence="4" key="2">
    <citation type="submission" date="2023-07" db="EMBL/GenBank/DDBJ databases">
        <title>Duganella aceri sp. nov., isolated from tree sap.</title>
        <authorList>
            <person name="Kim I.S."/>
        </authorList>
    </citation>
    <scope>NUCLEOTIDE SEQUENCE [LARGE SCALE GENOMIC DNA]</scope>
    <source>
        <strain evidence="4">SAP-35</strain>
    </source>
</reference>
<sequence length="278" mass="28245">MQRDDERPPSTGRPSLLSKEQPTGADRNNILNGLEGKNAKPARAAAAAPAASQKGNKGAIAAGVGVLLLALVIGGVVWMNGEPDVEPVLAHATVPAATPITPPAATPVPAVAPPVAAAAPETATIVEDTASVSPATDNTRSLKDMLNDTPAAAKPPRDELTAALESPHAAAKPKPKLAQAKTEKPQAKTVKLAQKTEPAKAKAKPAPDSDVALLAALMAHVQAGQPAKTPSTPAYLLKQCGLQNEVGAAQCRAHLCANAARKEPECKNPAPVKTASES</sequence>
<feature type="transmembrane region" description="Helical" evidence="2">
    <location>
        <begin position="59"/>
        <end position="79"/>
    </location>
</feature>
<keyword evidence="2" id="KW-0472">Membrane</keyword>
<gene>
    <name evidence="3" type="ORF">GW587_11820</name>
</gene>
<protein>
    <submittedName>
        <fullName evidence="3">Uncharacterized protein</fullName>
    </submittedName>
</protein>
<dbReference type="Proteomes" id="UP000666369">
    <property type="component" value="Unassembled WGS sequence"/>
</dbReference>
<evidence type="ECO:0000256" key="2">
    <source>
        <dbReference type="SAM" id="Phobius"/>
    </source>
</evidence>
<evidence type="ECO:0000313" key="4">
    <source>
        <dbReference type="Proteomes" id="UP000666369"/>
    </source>
</evidence>
<accession>A0ABX0FK87</accession>
<feature type="region of interest" description="Disordered" evidence="1">
    <location>
        <begin position="131"/>
        <end position="207"/>
    </location>
</feature>